<dbReference type="AlphaFoldDB" id="F9W5T6"/>
<dbReference type="Proteomes" id="UP000000702">
    <property type="component" value="Unassembled WGS sequence"/>
</dbReference>
<comment type="caution">
    <text evidence="1">The sequence shown here is derived from an EMBL/GenBank/DDBJ whole genome shotgun (WGS) entry which is preliminary data.</text>
</comment>
<evidence type="ECO:0000313" key="1">
    <source>
        <dbReference type="EMBL" id="CCD12539.1"/>
    </source>
</evidence>
<protein>
    <submittedName>
        <fullName evidence="1">Uncharacterized protein</fullName>
    </submittedName>
</protein>
<sequence length="148" mass="16864">MDVYMYVCVCVEMHSTEGRNEVLGVEAPKRFVSSVEKENGSLQHRCGAKPQCHPLQHPNPHCHIRHAIKCMKETAAAQGHGLEIVLQKKTVKTLSLYSPILTPKRGTHNYDASEIKMKHDMRKGSTVKVFSRWRVQQCYMYANVHTSC</sequence>
<organism evidence="1 2">
    <name type="scientific">Trypanosoma congolense (strain IL3000)</name>
    <dbReference type="NCBI Taxonomy" id="1068625"/>
    <lineage>
        <taxon>Eukaryota</taxon>
        <taxon>Discoba</taxon>
        <taxon>Euglenozoa</taxon>
        <taxon>Kinetoplastea</taxon>
        <taxon>Metakinetoplastina</taxon>
        <taxon>Trypanosomatida</taxon>
        <taxon>Trypanosomatidae</taxon>
        <taxon>Trypanosoma</taxon>
        <taxon>Nannomonas</taxon>
    </lineage>
</organism>
<dbReference type="EMBL" id="CAEQ01000768">
    <property type="protein sequence ID" value="CCD12539.1"/>
    <property type="molecule type" value="Genomic_DNA"/>
</dbReference>
<accession>F9W5T6</accession>
<gene>
    <name evidence="1" type="ORF">TCIL3000_0_34110</name>
</gene>
<keyword evidence="2" id="KW-1185">Reference proteome</keyword>
<name>F9W5T6_TRYCI</name>
<reference evidence="1 2" key="2">
    <citation type="journal article" date="2012" name="Proc. Natl. Acad. Sci. U.S.A.">
        <title>Antigenic diversity is generated by distinct evolutionary mechanisms in African trypanosome species.</title>
        <authorList>
            <person name="Jackson A.P."/>
            <person name="Berry A."/>
            <person name="Aslett M."/>
            <person name="Allison H.C."/>
            <person name="Burton P."/>
            <person name="Vavrova-Anderson J."/>
            <person name="Brown R."/>
            <person name="Browne H."/>
            <person name="Corton N."/>
            <person name="Hauser H."/>
            <person name="Gamble J."/>
            <person name="Gilderthorp R."/>
            <person name="Marcello L."/>
            <person name="McQuillan J."/>
            <person name="Otto T.D."/>
            <person name="Quail M.A."/>
            <person name="Sanders M.J."/>
            <person name="van Tonder A."/>
            <person name="Ginger M.L."/>
            <person name="Field M.C."/>
            <person name="Barry J.D."/>
            <person name="Hertz-Fowler C."/>
            <person name="Berriman M."/>
        </authorList>
    </citation>
    <scope>NUCLEOTIDE SEQUENCE [LARGE SCALE GENOMIC DNA]</scope>
    <source>
        <strain evidence="1 2">IL3000</strain>
    </source>
</reference>
<evidence type="ECO:0000313" key="2">
    <source>
        <dbReference type="Proteomes" id="UP000000702"/>
    </source>
</evidence>
<proteinExistence type="predicted"/>
<reference evidence="2" key="1">
    <citation type="submission" date="2011-07" db="EMBL/GenBank/DDBJ databases">
        <title>Divergent evolution of antigenic variation in African trypanosomes.</title>
        <authorList>
            <person name="Jackson A.P."/>
            <person name="Berry A."/>
            <person name="Allison H.C."/>
            <person name="Burton P."/>
            <person name="Anderson J."/>
            <person name="Aslett M."/>
            <person name="Brown R."/>
            <person name="Corton N."/>
            <person name="Harris D."/>
            <person name="Hauser H."/>
            <person name="Gamble J."/>
            <person name="Gilderthorp R."/>
            <person name="McQuillan J."/>
            <person name="Quail M.A."/>
            <person name="Sanders M."/>
            <person name="Van Tonder A."/>
            <person name="Ginger M.L."/>
            <person name="Donelson J.E."/>
            <person name="Field M.C."/>
            <person name="Barry J.D."/>
            <person name="Berriman M."/>
            <person name="Hertz-Fowler C."/>
        </authorList>
    </citation>
    <scope>NUCLEOTIDE SEQUENCE [LARGE SCALE GENOMIC DNA]</scope>
    <source>
        <strain evidence="2">IL3000</strain>
    </source>
</reference>